<dbReference type="PROSITE" id="PS50888">
    <property type="entry name" value="BHLH"/>
    <property type="match status" value="1"/>
</dbReference>
<dbReference type="STRING" id="59895.A0A124SHA0"/>
<dbReference type="GO" id="GO:0046983">
    <property type="term" value="F:protein dimerization activity"/>
    <property type="evidence" value="ECO:0007669"/>
    <property type="project" value="InterPro"/>
</dbReference>
<dbReference type="GO" id="GO:0005634">
    <property type="term" value="C:nucleus"/>
    <property type="evidence" value="ECO:0007669"/>
    <property type="project" value="UniProtKB-SubCell"/>
</dbReference>
<keyword evidence="4" id="KW-0539">Nucleus</keyword>
<evidence type="ECO:0000256" key="2">
    <source>
        <dbReference type="ARBA" id="ARBA00023015"/>
    </source>
</evidence>
<comment type="subcellular location">
    <subcellularLocation>
        <location evidence="1">Nucleus</location>
    </subcellularLocation>
</comment>
<keyword evidence="2" id="KW-0805">Transcription regulation</keyword>
<dbReference type="EMBL" id="LEKV01001080">
    <property type="protein sequence ID" value="KVI08881.1"/>
    <property type="molecule type" value="Genomic_DNA"/>
</dbReference>
<dbReference type="Gramene" id="KVI08881">
    <property type="protein sequence ID" value="KVI08881"/>
    <property type="gene ID" value="Ccrd_012724"/>
</dbReference>
<dbReference type="InterPro" id="IPR052610">
    <property type="entry name" value="bHLH_transcription_regulator"/>
</dbReference>
<keyword evidence="8" id="KW-1185">Reference proteome</keyword>
<evidence type="ECO:0000313" key="7">
    <source>
        <dbReference type="EMBL" id="KVI08881.1"/>
    </source>
</evidence>
<protein>
    <recommendedName>
        <fullName evidence="6">BHLH domain-containing protein</fullName>
    </recommendedName>
</protein>
<dbReference type="PANTHER" id="PTHR45959:SF39">
    <property type="entry name" value="MYC-TYPE, BASIC HELIX-LOOP-HELIX (BHLH) DOMAIN-CONTAINING PROTEIN-RELATED"/>
    <property type="match status" value="1"/>
</dbReference>
<dbReference type="PANTHER" id="PTHR45959">
    <property type="entry name" value="BHLH TRANSCRIPTION FACTOR"/>
    <property type="match status" value="1"/>
</dbReference>
<evidence type="ECO:0000313" key="8">
    <source>
        <dbReference type="Proteomes" id="UP000243975"/>
    </source>
</evidence>
<name>A0A124SHA0_CYNCS</name>
<dbReference type="Gene3D" id="4.10.280.10">
    <property type="entry name" value="Helix-loop-helix DNA-binding domain"/>
    <property type="match status" value="1"/>
</dbReference>
<feature type="coiled-coil region" evidence="5">
    <location>
        <begin position="231"/>
        <end position="258"/>
    </location>
</feature>
<comment type="caution">
    <text evidence="7">The sequence shown here is derived from an EMBL/GenBank/DDBJ whole genome shotgun (WGS) entry which is preliminary data.</text>
</comment>
<keyword evidence="3" id="KW-0804">Transcription</keyword>
<dbReference type="Pfam" id="PF00010">
    <property type="entry name" value="HLH"/>
    <property type="match status" value="1"/>
</dbReference>
<evidence type="ECO:0000256" key="4">
    <source>
        <dbReference type="ARBA" id="ARBA00023242"/>
    </source>
</evidence>
<organism evidence="7 8">
    <name type="scientific">Cynara cardunculus var. scolymus</name>
    <name type="common">Globe artichoke</name>
    <name type="synonym">Cynara scolymus</name>
    <dbReference type="NCBI Taxonomy" id="59895"/>
    <lineage>
        <taxon>Eukaryota</taxon>
        <taxon>Viridiplantae</taxon>
        <taxon>Streptophyta</taxon>
        <taxon>Embryophyta</taxon>
        <taxon>Tracheophyta</taxon>
        <taxon>Spermatophyta</taxon>
        <taxon>Magnoliopsida</taxon>
        <taxon>eudicotyledons</taxon>
        <taxon>Gunneridae</taxon>
        <taxon>Pentapetalae</taxon>
        <taxon>asterids</taxon>
        <taxon>campanulids</taxon>
        <taxon>Asterales</taxon>
        <taxon>Asteraceae</taxon>
        <taxon>Carduoideae</taxon>
        <taxon>Cardueae</taxon>
        <taxon>Carduinae</taxon>
        <taxon>Cynara</taxon>
    </lineage>
</organism>
<evidence type="ECO:0000256" key="5">
    <source>
        <dbReference type="SAM" id="Coils"/>
    </source>
</evidence>
<dbReference type="SUPFAM" id="SSF47459">
    <property type="entry name" value="HLH, helix-loop-helix DNA-binding domain"/>
    <property type="match status" value="1"/>
</dbReference>
<sequence length="356" mass="40541">MREAIGEKPNNRSKEFLQVESELADFCLRKSWLLTEQEKIHTLIMDIPSGAWLPELEMDDPLDFMYQHQSTCPYSELMDSFSSKGFKGHLNLATRNQSIQAATINGDMGKQENYNAYPTSSFDPICGSSSNSFTISFGDLDLPAEMSQDQLYGGYKLKYHDAIKPKEEMSLNELLGSIELPKRVSSTRRNPRQAQEHVLAERKRREKLTQRFFSLSALLPEIKKMDKATVLEDASRYIQHLQNQVKDLEETSIKKRSEFHACGLEDDASSFDETNSLLCSSDYNPGIRVRISGKNILVRIYCRRNSSPALMKALIEMERLHFTVMCNSVLHISDTASLITIIAQMNEEFVMAAIDL</sequence>
<reference evidence="7 8" key="1">
    <citation type="journal article" date="2016" name="Sci. Rep.">
        <title>The genome sequence of the outbreeding globe artichoke constructed de novo incorporating a phase-aware low-pass sequencing strategy of F1 progeny.</title>
        <authorList>
            <person name="Scaglione D."/>
            <person name="Reyes-Chin-Wo S."/>
            <person name="Acquadro A."/>
            <person name="Froenicke L."/>
            <person name="Portis E."/>
            <person name="Beitel C."/>
            <person name="Tirone M."/>
            <person name="Mauro R."/>
            <person name="Lo Monaco A."/>
            <person name="Mauromicale G."/>
            <person name="Faccioli P."/>
            <person name="Cattivelli L."/>
            <person name="Rieseberg L."/>
            <person name="Michelmore R."/>
            <person name="Lanteri S."/>
        </authorList>
    </citation>
    <scope>NUCLEOTIDE SEQUENCE [LARGE SCALE GENOMIC DNA]</scope>
    <source>
        <strain evidence="7">2C</strain>
    </source>
</reference>
<feature type="non-terminal residue" evidence="7">
    <location>
        <position position="1"/>
    </location>
</feature>
<dbReference type="AlphaFoldDB" id="A0A124SHA0"/>
<dbReference type="SMART" id="SM00353">
    <property type="entry name" value="HLH"/>
    <property type="match status" value="1"/>
</dbReference>
<feature type="domain" description="BHLH" evidence="6">
    <location>
        <begin position="192"/>
        <end position="241"/>
    </location>
</feature>
<gene>
    <name evidence="7" type="ORF">Ccrd_012724</name>
</gene>
<evidence type="ECO:0000256" key="1">
    <source>
        <dbReference type="ARBA" id="ARBA00004123"/>
    </source>
</evidence>
<evidence type="ECO:0000259" key="6">
    <source>
        <dbReference type="PROSITE" id="PS50888"/>
    </source>
</evidence>
<dbReference type="OMA" id="HFTVMCN"/>
<dbReference type="InterPro" id="IPR011598">
    <property type="entry name" value="bHLH_dom"/>
</dbReference>
<dbReference type="InterPro" id="IPR036638">
    <property type="entry name" value="HLH_DNA-bd_sf"/>
</dbReference>
<proteinExistence type="predicted"/>
<dbReference type="Proteomes" id="UP000243975">
    <property type="component" value="Unassembled WGS sequence"/>
</dbReference>
<evidence type="ECO:0000256" key="3">
    <source>
        <dbReference type="ARBA" id="ARBA00023163"/>
    </source>
</evidence>
<keyword evidence="5" id="KW-0175">Coiled coil</keyword>
<accession>A0A124SHA0</accession>